<dbReference type="Proteomes" id="UP000739538">
    <property type="component" value="Unassembled WGS sequence"/>
</dbReference>
<dbReference type="Pfam" id="PF00037">
    <property type="entry name" value="Fer4"/>
    <property type="match status" value="1"/>
</dbReference>
<proteinExistence type="predicted"/>
<reference evidence="5" key="1">
    <citation type="submission" date="2020-04" db="EMBL/GenBank/DDBJ databases">
        <authorList>
            <person name="Zhang T."/>
        </authorList>
    </citation>
    <scope>NUCLEOTIDE SEQUENCE</scope>
    <source>
        <strain evidence="5">HKST-UBA02</strain>
    </source>
</reference>
<dbReference type="PROSITE" id="PS00198">
    <property type="entry name" value="4FE4S_FER_1"/>
    <property type="match status" value="2"/>
</dbReference>
<feature type="domain" description="4Fe-4S ferredoxin-type" evidence="4">
    <location>
        <begin position="118"/>
        <end position="151"/>
    </location>
</feature>
<gene>
    <name evidence="5" type="ORF">KDA27_13475</name>
</gene>
<reference evidence="5" key="2">
    <citation type="journal article" date="2021" name="Microbiome">
        <title>Successional dynamics and alternative stable states in a saline activated sludge microbial community over 9 years.</title>
        <authorList>
            <person name="Wang Y."/>
            <person name="Ye J."/>
            <person name="Ju F."/>
            <person name="Liu L."/>
            <person name="Boyd J.A."/>
            <person name="Deng Y."/>
            <person name="Parks D.H."/>
            <person name="Jiang X."/>
            <person name="Yin X."/>
            <person name="Woodcroft B.J."/>
            <person name="Tyson G.W."/>
            <person name="Hugenholtz P."/>
            <person name="Polz M.F."/>
            <person name="Zhang T."/>
        </authorList>
    </citation>
    <scope>NUCLEOTIDE SEQUENCE</scope>
    <source>
        <strain evidence="5">HKST-UBA02</strain>
    </source>
</reference>
<evidence type="ECO:0000313" key="5">
    <source>
        <dbReference type="EMBL" id="MCA9756808.1"/>
    </source>
</evidence>
<dbReference type="InterPro" id="IPR017896">
    <property type="entry name" value="4Fe4S_Fe-S-bd"/>
</dbReference>
<keyword evidence="1" id="KW-0479">Metal-binding</keyword>
<evidence type="ECO:0000259" key="4">
    <source>
        <dbReference type="PROSITE" id="PS51379"/>
    </source>
</evidence>
<name>A0A956ND65_UNCEI</name>
<evidence type="ECO:0000313" key="6">
    <source>
        <dbReference type="Proteomes" id="UP000739538"/>
    </source>
</evidence>
<dbReference type="GO" id="GO:0051536">
    <property type="term" value="F:iron-sulfur cluster binding"/>
    <property type="evidence" value="ECO:0007669"/>
    <property type="project" value="UniProtKB-KW"/>
</dbReference>
<dbReference type="PROSITE" id="PS51379">
    <property type="entry name" value="4FE4S_FER_2"/>
    <property type="match status" value="3"/>
</dbReference>
<dbReference type="AlphaFoldDB" id="A0A956ND65"/>
<dbReference type="InterPro" id="IPR017900">
    <property type="entry name" value="4Fe4S_Fe_S_CS"/>
</dbReference>
<dbReference type="Pfam" id="PF12797">
    <property type="entry name" value="Fer4_2"/>
    <property type="match status" value="1"/>
</dbReference>
<dbReference type="Gene3D" id="3.30.70.20">
    <property type="match status" value="2"/>
</dbReference>
<evidence type="ECO:0000256" key="1">
    <source>
        <dbReference type="ARBA" id="ARBA00022723"/>
    </source>
</evidence>
<sequence length="239" mass="24879">MLRGAFLRHLLSGAGAGRGTTNPGSGAVHGEIGAEVTRVGVPPEAGAVVVRYPKTAEDVRRLRPPGSRGGGVIPVLRPPGAVVESRFLELCTRCGDCAGACPYSSIKDAPGRLRAIVGTPVIDPISQPCWLCTDAPCVAACKTGALDAELEVRLGTAAIDTQTCLAHQKGVCSTCVERCPMEGAILVESGRPTVDQERCSGCGVCQYVCPAPENAVLLMPMFARPAPREGNRRTCEVTS</sequence>
<dbReference type="EMBL" id="JAGQHS010000068">
    <property type="protein sequence ID" value="MCA9756808.1"/>
    <property type="molecule type" value="Genomic_DNA"/>
</dbReference>
<accession>A0A956ND65</accession>
<evidence type="ECO:0000256" key="3">
    <source>
        <dbReference type="ARBA" id="ARBA00023014"/>
    </source>
</evidence>
<keyword evidence="3" id="KW-0411">Iron-sulfur</keyword>
<protein>
    <submittedName>
        <fullName evidence="5">4Fe-4S dicluster domain-containing protein</fullName>
    </submittedName>
</protein>
<keyword evidence="2" id="KW-0408">Iron</keyword>
<feature type="domain" description="4Fe-4S ferredoxin-type" evidence="4">
    <location>
        <begin position="190"/>
        <end position="221"/>
    </location>
</feature>
<dbReference type="GO" id="GO:0046872">
    <property type="term" value="F:metal ion binding"/>
    <property type="evidence" value="ECO:0007669"/>
    <property type="project" value="UniProtKB-KW"/>
</dbReference>
<dbReference type="CDD" id="cd16373">
    <property type="entry name" value="DMSOR_beta_like"/>
    <property type="match status" value="1"/>
</dbReference>
<feature type="domain" description="4Fe-4S ferredoxin-type" evidence="4">
    <location>
        <begin position="79"/>
        <end position="111"/>
    </location>
</feature>
<organism evidence="5 6">
    <name type="scientific">Eiseniibacteriota bacterium</name>
    <dbReference type="NCBI Taxonomy" id="2212470"/>
    <lineage>
        <taxon>Bacteria</taxon>
        <taxon>Candidatus Eiseniibacteriota</taxon>
    </lineage>
</organism>
<evidence type="ECO:0000256" key="2">
    <source>
        <dbReference type="ARBA" id="ARBA00023004"/>
    </source>
</evidence>
<comment type="caution">
    <text evidence="5">The sequence shown here is derived from an EMBL/GenBank/DDBJ whole genome shotgun (WGS) entry which is preliminary data.</text>
</comment>
<dbReference type="SUPFAM" id="SSF54862">
    <property type="entry name" value="4Fe-4S ferredoxins"/>
    <property type="match status" value="1"/>
</dbReference>